<gene>
    <name evidence="2" type="ORF">IQ35_02501</name>
</gene>
<accession>A0A562KBP6</accession>
<keyword evidence="3" id="KW-1185">Reference proteome</keyword>
<evidence type="ECO:0000313" key="2">
    <source>
        <dbReference type="EMBL" id="TWH92840.1"/>
    </source>
</evidence>
<feature type="chain" id="PRO_5021784895" description="DUF192 domain-containing protein" evidence="1">
    <location>
        <begin position="22"/>
        <end position="176"/>
    </location>
</feature>
<dbReference type="PANTHER" id="PTHR37953:SF1">
    <property type="entry name" value="UPF0127 PROTEIN MJ1496"/>
    <property type="match status" value="1"/>
</dbReference>
<dbReference type="PANTHER" id="PTHR37953">
    <property type="entry name" value="UPF0127 PROTEIN MJ1496"/>
    <property type="match status" value="1"/>
</dbReference>
<dbReference type="PROSITE" id="PS51257">
    <property type="entry name" value="PROKAR_LIPOPROTEIN"/>
    <property type="match status" value="1"/>
</dbReference>
<evidence type="ECO:0000313" key="3">
    <source>
        <dbReference type="Proteomes" id="UP000316624"/>
    </source>
</evidence>
<feature type="signal peptide" evidence="1">
    <location>
        <begin position="1"/>
        <end position="21"/>
    </location>
</feature>
<dbReference type="AlphaFoldDB" id="A0A562KBP6"/>
<sequence>MRILSALLIALLAACSQTAHKAENTAGPSARQTSLLPLVIRGAKGEHRFDVEVALNPGDQERGLMFRKSLAADSGMLFPMEPPRTASFWMKDTLIPLDMLFIHTDGTIAFIKAMTQPYSREPVSAGVPVAAVLELAGGRAAELGIREGDRVRWGNCAVPGTRPDEAWDRLDFCPAP</sequence>
<dbReference type="InterPro" id="IPR038695">
    <property type="entry name" value="Saro_0823-like_sf"/>
</dbReference>
<keyword evidence="1" id="KW-0732">Signal</keyword>
<protein>
    <recommendedName>
        <fullName evidence="4">DUF192 domain-containing protein</fullName>
    </recommendedName>
</protein>
<dbReference type="EMBL" id="VLKK01000008">
    <property type="protein sequence ID" value="TWH92840.1"/>
    <property type="molecule type" value="Genomic_DNA"/>
</dbReference>
<name>A0A562KBP6_SPHWJ</name>
<reference evidence="2 3" key="1">
    <citation type="journal article" date="2015" name="Stand. Genomic Sci.">
        <title>Genomic Encyclopedia of Bacterial and Archaeal Type Strains, Phase III: the genomes of soil and plant-associated and newly described type strains.</title>
        <authorList>
            <person name="Whitman W.B."/>
            <person name="Woyke T."/>
            <person name="Klenk H.P."/>
            <person name="Zhou Y."/>
            <person name="Lilburn T.G."/>
            <person name="Beck B.J."/>
            <person name="De Vos P."/>
            <person name="Vandamme P."/>
            <person name="Eisen J.A."/>
            <person name="Garrity G."/>
            <person name="Hugenholtz P."/>
            <person name="Kyrpides N.C."/>
        </authorList>
    </citation>
    <scope>NUCLEOTIDE SEQUENCE [LARGE SCALE GENOMIC DNA]</scope>
    <source>
        <strain evidence="2 3">CGMCC 1.7748</strain>
    </source>
</reference>
<evidence type="ECO:0008006" key="4">
    <source>
        <dbReference type="Google" id="ProtNLM"/>
    </source>
</evidence>
<dbReference type="RefSeq" id="WP_145073912.1">
    <property type="nucleotide sequence ID" value="NZ_JACIIY010000007.1"/>
</dbReference>
<evidence type="ECO:0000256" key="1">
    <source>
        <dbReference type="SAM" id="SignalP"/>
    </source>
</evidence>
<dbReference type="Pfam" id="PF02643">
    <property type="entry name" value="DUF192"/>
    <property type="match status" value="1"/>
</dbReference>
<comment type="caution">
    <text evidence="2">The sequence shown here is derived from an EMBL/GenBank/DDBJ whole genome shotgun (WGS) entry which is preliminary data.</text>
</comment>
<organism evidence="2 3">
    <name type="scientific">Sphingobium wenxiniae (strain DSM 21828 / CGMCC 1.7748 / JZ-1)</name>
    <dbReference type="NCBI Taxonomy" id="595605"/>
    <lineage>
        <taxon>Bacteria</taxon>
        <taxon>Pseudomonadati</taxon>
        <taxon>Pseudomonadota</taxon>
        <taxon>Alphaproteobacteria</taxon>
        <taxon>Sphingomonadales</taxon>
        <taxon>Sphingomonadaceae</taxon>
        <taxon>Sphingobium</taxon>
    </lineage>
</organism>
<proteinExistence type="predicted"/>
<dbReference type="InterPro" id="IPR003795">
    <property type="entry name" value="DUF192"/>
</dbReference>
<dbReference type="Proteomes" id="UP000316624">
    <property type="component" value="Unassembled WGS sequence"/>
</dbReference>
<dbReference type="Gene3D" id="2.60.120.1140">
    <property type="entry name" value="Protein of unknown function DUF192"/>
    <property type="match status" value="1"/>
</dbReference>